<accession>A0A452Q833</accession>
<evidence type="ECO:0000313" key="4">
    <source>
        <dbReference type="Proteomes" id="UP000291022"/>
    </source>
</evidence>
<keyword evidence="4" id="KW-1185">Reference proteome</keyword>
<feature type="signal peptide" evidence="2">
    <location>
        <begin position="1"/>
        <end position="22"/>
    </location>
</feature>
<reference evidence="3" key="3">
    <citation type="submission" date="2025-09" db="UniProtKB">
        <authorList>
            <consortium name="Ensembl"/>
        </authorList>
    </citation>
    <scope>IDENTIFICATION</scope>
</reference>
<feature type="chain" id="PRO_5019036403" evidence="2">
    <location>
        <begin position="23"/>
        <end position="96"/>
    </location>
</feature>
<reference evidence="3" key="2">
    <citation type="submission" date="2025-08" db="UniProtKB">
        <authorList>
            <consortium name="Ensembl"/>
        </authorList>
    </citation>
    <scope>IDENTIFICATION</scope>
</reference>
<dbReference type="Proteomes" id="UP000291022">
    <property type="component" value="Unassembled WGS sequence"/>
</dbReference>
<keyword evidence="2" id="KW-0732">Signal</keyword>
<sequence length="96" mass="10444">MAVLGFTLGTFILVLHITSVANYPSGKVGRSCHGMVPEHGHTAHPDPVHNVSVSQMTFRPGDQIEGTGLGLTICVLSFTLFLYIESLLLRDLYSFI</sequence>
<name>A0A452Q833_URSAM</name>
<dbReference type="GeneTree" id="ENSGT01100000267116"/>
<feature type="transmembrane region" description="Helical" evidence="1">
    <location>
        <begin position="68"/>
        <end position="89"/>
    </location>
</feature>
<keyword evidence="1" id="KW-0472">Membrane</keyword>
<keyword evidence="1" id="KW-0812">Transmembrane</keyword>
<proteinExistence type="predicted"/>
<evidence type="ECO:0000313" key="3">
    <source>
        <dbReference type="Ensembl" id="ENSUAMP00000000407.1"/>
    </source>
</evidence>
<dbReference type="STRING" id="9643.ENSUAMP00000000407"/>
<protein>
    <submittedName>
        <fullName evidence="3">Uncharacterized protein</fullName>
    </submittedName>
</protein>
<reference evidence="4" key="1">
    <citation type="submission" date="2016-06" db="EMBL/GenBank/DDBJ databases">
        <title>De novo assembly and RNA-Seq shows season-dependent expression and editing in black bear kidneys.</title>
        <authorList>
            <person name="Korstanje R."/>
            <person name="Srivastava A."/>
            <person name="Sarsani V.K."/>
            <person name="Sheehan S.M."/>
            <person name="Seger R.L."/>
            <person name="Barter M.E."/>
            <person name="Lindqvist C."/>
            <person name="Brody L.C."/>
            <person name="Mullikin J.C."/>
        </authorList>
    </citation>
    <scope>NUCLEOTIDE SEQUENCE [LARGE SCALE GENOMIC DNA]</scope>
</reference>
<keyword evidence="1" id="KW-1133">Transmembrane helix</keyword>
<dbReference type="AlphaFoldDB" id="A0A452Q833"/>
<organism evidence="3 4">
    <name type="scientific">Ursus americanus</name>
    <name type="common">American black bear</name>
    <name type="synonym">Euarctos americanus</name>
    <dbReference type="NCBI Taxonomy" id="9643"/>
    <lineage>
        <taxon>Eukaryota</taxon>
        <taxon>Metazoa</taxon>
        <taxon>Chordata</taxon>
        <taxon>Craniata</taxon>
        <taxon>Vertebrata</taxon>
        <taxon>Euteleostomi</taxon>
        <taxon>Mammalia</taxon>
        <taxon>Eutheria</taxon>
        <taxon>Laurasiatheria</taxon>
        <taxon>Carnivora</taxon>
        <taxon>Caniformia</taxon>
        <taxon>Ursidae</taxon>
        <taxon>Ursus</taxon>
    </lineage>
</organism>
<evidence type="ECO:0000256" key="2">
    <source>
        <dbReference type="SAM" id="SignalP"/>
    </source>
</evidence>
<evidence type="ECO:0000256" key="1">
    <source>
        <dbReference type="SAM" id="Phobius"/>
    </source>
</evidence>
<dbReference type="Ensembl" id="ENSUAMT00000000481.1">
    <property type="protein sequence ID" value="ENSUAMP00000000407.1"/>
    <property type="gene ID" value="ENSUAMG00000000448.1"/>
</dbReference>